<evidence type="ECO:0008006" key="3">
    <source>
        <dbReference type="Google" id="ProtNLM"/>
    </source>
</evidence>
<accession>A0AAJ6LDL6</accession>
<organism evidence="1 2">
    <name type="scientific">Acinetobacter johnsonii</name>
    <dbReference type="NCBI Taxonomy" id="40214"/>
    <lineage>
        <taxon>Bacteria</taxon>
        <taxon>Pseudomonadati</taxon>
        <taxon>Pseudomonadota</taxon>
        <taxon>Gammaproteobacteria</taxon>
        <taxon>Moraxellales</taxon>
        <taxon>Moraxellaceae</taxon>
        <taxon>Acinetobacter</taxon>
    </lineage>
</organism>
<evidence type="ECO:0000313" key="2">
    <source>
        <dbReference type="Proteomes" id="UP001244586"/>
    </source>
</evidence>
<dbReference type="AlphaFoldDB" id="A0AAJ6LDL6"/>
<evidence type="ECO:0000313" key="1">
    <source>
        <dbReference type="EMBL" id="WMG19069.1"/>
    </source>
</evidence>
<gene>
    <name evidence="1" type="ORF">QBJ73_05710</name>
</gene>
<protein>
    <recommendedName>
        <fullName evidence="3">DUF3037 domain-containing protein</fullName>
    </recommendedName>
</protein>
<reference evidence="1 2" key="1">
    <citation type="submission" date="2023-04" db="EMBL/GenBank/DDBJ databases">
        <title>Acinetobacter johnsonii isolate AYTCM encoding NDM-1, OXA-58 and PER-1.</title>
        <authorList>
            <person name="Tian C."/>
            <person name="Wang S."/>
            <person name="Fan X."/>
            <person name="Xia D."/>
        </authorList>
    </citation>
    <scope>NUCLEOTIDE SEQUENCE [LARGE SCALE GENOMIC DNA]</scope>
    <source>
        <strain evidence="1 2">AYTCM</strain>
    </source>
</reference>
<keyword evidence="2" id="KW-1185">Reference proteome</keyword>
<sequence>MNFKKFENRFLKETIQQTELIQATWSHIRFKPDLVTMEELAIGVLVNLNGIIFTKFIEDFARLECGFGVENAFYIKNCIDLFDDFLNHNFENSFSHQLIIDRRGFVQGESIDSILDDLLYRTVPLSHPHNNLRGKKVFRTVKTAKFHSDVKAYVKNKIGSIYSEIFSENIEPVGDEIVGFRKLPIALNVQNGEKLGDLVSSVYATPEKIEINCLKALNNIVFTKKFSQRETDFKLFMLSPDYENLEVMSKSDKNKRTEIIKDFKWSLACEKIDLIEGDTSDCISEKIIEWSELDRVFG</sequence>
<dbReference type="Proteomes" id="UP001244586">
    <property type="component" value="Chromosome"/>
</dbReference>
<dbReference type="EMBL" id="CP121776">
    <property type="protein sequence ID" value="WMG19069.1"/>
    <property type="molecule type" value="Genomic_DNA"/>
</dbReference>
<name>A0AAJ6LDL6_ACIJO</name>
<dbReference type="RefSeq" id="WP_058951588.1">
    <property type="nucleotide sequence ID" value="NZ_CP121776.1"/>
</dbReference>
<proteinExistence type="predicted"/>